<keyword evidence="7" id="KW-0675">Receptor</keyword>
<name>A0A8B7XKM4_ACAPL</name>
<dbReference type="KEGG" id="aplc:110974207"/>
<evidence type="ECO:0000256" key="8">
    <source>
        <dbReference type="ARBA" id="ARBA00023224"/>
    </source>
</evidence>
<feature type="domain" description="G-protein coupled receptors family 1 profile" evidence="11">
    <location>
        <begin position="40"/>
        <end position="363"/>
    </location>
</feature>
<dbReference type="Gene3D" id="1.20.1070.10">
    <property type="entry name" value="Rhodopsin 7-helix transmembrane proteins"/>
    <property type="match status" value="1"/>
</dbReference>
<feature type="transmembrane region" description="Helical" evidence="10">
    <location>
        <begin position="25"/>
        <end position="49"/>
    </location>
</feature>
<proteinExistence type="predicted"/>
<organism evidence="12 13">
    <name type="scientific">Acanthaster planci</name>
    <name type="common">Crown-of-thorns starfish</name>
    <dbReference type="NCBI Taxonomy" id="133434"/>
    <lineage>
        <taxon>Eukaryota</taxon>
        <taxon>Metazoa</taxon>
        <taxon>Echinodermata</taxon>
        <taxon>Eleutherozoa</taxon>
        <taxon>Asterozoa</taxon>
        <taxon>Asteroidea</taxon>
        <taxon>Valvatacea</taxon>
        <taxon>Valvatida</taxon>
        <taxon>Acanthasteridae</taxon>
        <taxon>Acanthaster</taxon>
    </lineage>
</organism>
<keyword evidence="5" id="KW-0297">G-protein coupled receptor</keyword>
<feature type="transmembrane region" description="Helical" evidence="10">
    <location>
        <begin position="344"/>
        <end position="365"/>
    </location>
</feature>
<feature type="transmembrane region" description="Helical" evidence="10">
    <location>
        <begin position="61"/>
        <end position="83"/>
    </location>
</feature>
<evidence type="ECO:0000256" key="1">
    <source>
        <dbReference type="ARBA" id="ARBA00004651"/>
    </source>
</evidence>
<dbReference type="AlphaFoldDB" id="A0A8B7XKM4"/>
<dbReference type="PANTHER" id="PTHR24228:SF72">
    <property type="entry name" value="G-PROTEIN COUPLED RECEPTORS FAMILY 1 PROFILE DOMAIN-CONTAINING PROTEIN"/>
    <property type="match status" value="1"/>
</dbReference>
<protein>
    <submittedName>
        <fullName evidence="13">G-protein coupled receptor moody-like</fullName>
    </submittedName>
</protein>
<keyword evidence="4 10" id="KW-1133">Transmembrane helix</keyword>
<dbReference type="SUPFAM" id="SSF81321">
    <property type="entry name" value="Family A G protein-coupled receptor-like"/>
    <property type="match status" value="1"/>
</dbReference>
<feature type="transmembrane region" description="Helical" evidence="10">
    <location>
        <begin position="198"/>
        <end position="218"/>
    </location>
</feature>
<feature type="region of interest" description="Disordered" evidence="9">
    <location>
        <begin position="273"/>
        <end position="300"/>
    </location>
</feature>
<dbReference type="PANTHER" id="PTHR24228">
    <property type="entry name" value="B2 BRADYKININ RECEPTOR/ANGIOTENSIN II RECEPTOR"/>
    <property type="match status" value="1"/>
</dbReference>
<dbReference type="PROSITE" id="PS50262">
    <property type="entry name" value="G_PROTEIN_RECEP_F1_2"/>
    <property type="match status" value="1"/>
</dbReference>
<dbReference type="OMA" id="VIRCIML"/>
<dbReference type="SMART" id="SM01381">
    <property type="entry name" value="7TM_GPCR_Srsx"/>
    <property type="match status" value="1"/>
</dbReference>
<dbReference type="PRINTS" id="PR00237">
    <property type="entry name" value="GPCRRHODOPSN"/>
</dbReference>
<evidence type="ECO:0000313" key="13">
    <source>
        <dbReference type="RefSeq" id="XP_022081358.1"/>
    </source>
</evidence>
<keyword evidence="12" id="KW-1185">Reference proteome</keyword>
<evidence type="ECO:0000259" key="11">
    <source>
        <dbReference type="PROSITE" id="PS50262"/>
    </source>
</evidence>
<dbReference type="OrthoDB" id="5967390at2759"/>
<dbReference type="GO" id="GO:0004930">
    <property type="term" value="F:G protein-coupled receptor activity"/>
    <property type="evidence" value="ECO:0007669"/>
    <property type="project" value="UniProtKB-KW"/>
</dbReference>
<evidence type="ECO:0000256" key="4">
    <source>
        <dbReference type="ARBA" id="ARBA00022989"/>
    </source>
</evidence>
<reference evidence="13" key="1">
    <citation type="submission" date="2025-08" db="UniProtKB">
        <authorList>
            <consortium name="RefSeq"/>
        </authorList>
    </citation>
    <scope>IDENTIFICATION</scope>
</reference>
<evidence type="ECO:0000313" key="12">
    <source>
        <dbReference type="Proteomes" id="UP000694845"/>
    </source>
</evidence>
<dbReference type="GeneID" id="110974207"/>
<evidence type="ECO:0000256" key="6">
    <source>
        <dbReference type="ARBA" id="ARBA00023136"/>
    </source>
</evidence>
<feature type="transmembrane region" description="Helical" evidence="10">
    <location>
        <begin position="103"/>
        <end position="122"/>
    </location>
</feature>
<feature type="transmembrane region" description="Helical" evidence="10">
    <location>
        <begin position="143"/>
        <end position="164"/>
    </location>
</feature>
<dbReference type="InterPro" id="IPR017452">
    <property type="entry name" value="GPCR_Rhodpsn_7TM"/>
</dbReference>
<dbReference type="Pfam" id="PF00001">
    <property type="entry name" value="7tm_1"/>
    <property type="match status" value="1"/>
</dbReference>
<dbReference type="GO" id="GO:0005886">
    <property type="term" value="C:plasma membrane"/>
    <property type="evidence" value="ECO:0007669"/>
    <property type="project" value="UniProtKB-SubCell"/>
</dbReference>
<gene>
    <name evidence="13" type="primary">LOC110974207</name>
</gene>
<evidence type="ECO:0000256" key="9">
    <source>
        <dbReference type="SAM" id="MobiDB-lite"/>
    </source>
</evidence>
<evidence type="ECO:0000256" key="10">
    <source>
        <dbReference type="SAM" id="Phobius"/>
    </source>
</evidence>
<comment type="subcellular location">
    <subcellularLocation>
        <location evidence="1">Cell membrane</location>
        <topology evidence="1">Multi-pass membrane protein</topology>
    </subcellularLocation>
</comment>
<sequence length="401" mass="44252">MSNYTQTVGVVSTTSVYTSYIERQFLAAIYGLISFAGVLGNCAVLLAVVLSRRPRTVTNVFVVNLAVADLITCLSMPISILAALSESREELLVSRNLCAFQGFVLIVCIGCSLNNIAAIAVYRALITRRQNSSRLRALFSRRGLAVMVSTSWLIPFAVGLLPIVSEFGSYEYDFKLSTCTFNPTANGSSTFSKIMVALYYPVQLLTTFASYAVILYTVRRHRRRITAATERRVAVVGSATMKLPPSPNTPGPSHKPAWQGLSANDRLRVAPAHGPLRQRSRPGSFPAIRPSSRAAVGPPAQGRRHIHRQIKVNLSLFLVVFFFLLCFTPYSVLMALLRNKSLKVFPFLGALVTFNSCVNPVIYAARHPDFKTVIRSILLCRPSQIPMKSSFLQSLLSLRRQ</sequence>
<dbReference type="RefSeq" id="XP_022081358.1">
    <property type="nucleotide sequence ID" value="XM_022225666.1"/>
</dbReference>
<evidence type="ECO:0000256" key="5">
    <source>
        <dbReference type="ARBA" id="ARBA00023040"/>
    </source>
</evidence>
<accession>A0A8B7XKM4</accession>
<dbReference type="CDD" id="cd00637">
    <property type="entry name" value="7tm_classA_rhodopsin-like"/>
    <property type="match status" value="1"/>
</dbReference>
<keyword evidence="6 10" id="KW-0472">Membrane</keyword>
<feature type="transmembrane region" description="Helical" evidence="10">
    <location>
        <begin position="312"/>
        <end position="332"/>
    </location>
</feature>
<keyword evidence="3 10" id="KW-0812">Transmembrane</keyword>
<evidence type="ECO:0000256" key="2">
    <source>
        <dbReference type="ARBA" id="ARBA00022475"/>
    </source>
</evidence>
<keyword evidence="2" id="KW-1003">Cell membrane</keyword>
<dbReference type="InterPro" id="IPR000276">
    <property type="entry name" value="GPCR_Rhodpsn"/>
</dbReference>
<dbReference type="Proteomes" id="UP000694845">
    <property type="component" value="Unplaced"/>
</dbReference>
<evidence type="ECO:0000256" key="7">
    <source>
        <dbReference type="ARBA" id="ARBA00023170"/>
    </source>
</evidence>
<evidence type="ECO:0000256" key="3">
    <source>
        <dbReference type="ARBA" id="ARBA00022692"/>
    </source>
</evidence>
<keyword evidence="8" id="KW-0807">Transducer</keyword>